<reference evidence="1" key="1">
    <citation type="journal article" date="2023" name="IScience">
        <title>Live-bearing cockroach genome reveals convergent evolutionary mechanisms linked to viviparity in insects and beyond.</title>
        <authorList>
            <person name="Fouks B."/>
            <person name="Harrison M.C."/>
            <person name="Mikhailova A.A."/>
            <person name="Marchal E."/>
            <person name="English S."/>
            <person name="Carruthers M."/>
            <person name="Jennings E.C."/>
            <person name="Chiamaka E.L."/>
            <person name="Frigard R.A."/>
            <person name="Pippel M."/>
            <person name="Attardo G.M."/>
            <person name="Benoit J.B."/>
            <person name="Bornberg-Bauer E."/>
            <person name="Tobe S.S."/>
        </authorList>
    </citation>
    <scope>NUCLEOTIDE SEQUENCE</scope>
    <source>
        <strain evidence="1">Stay&amp;Tobe</strain>
    </source>
</reference>
<sequence>RQGETPTEEFSKCSMYNITAENFRDANSTDSQTTLMKLISCKYGHEFEMQVFRAATDYLE</sequence>
<evidence type="ECO:0000313" key="1">
    <source>
        <dbReference type="EMBL" id="KAJ9594309.1"/>
    </source>
</evidence>
<dbReference type="Proteomes" id="UP001233999">
    <property type="component" value="Unassembled WGS sequence"/>
</dbReference>
<proteinExistence type="predicted"/>
<reference evidence="1" key="2">
    <citation type="submission" date="2023-05" db="EMBL/GenBank/DDBJ databases">
        <authorList>
            <person name="Fouks B."/>
        </authorList>
    </citation>
    <scope>NUCLEOTIDE SEQUENCE</scope>
    <source>
        <strain evidence="1">Stay&amp;Tobe</strain>
        <tissue evidence="1">Testes</tissue>
    </source>
</reference>
<name>A0AAD8A8B3_DIPPU</name>
<protein>
    <submittedName>
        <fullName evidence="1">Uncharacterized protein</fullName>
    </submittedName>
</protein>
<feature type="non-terminal residue" evidence="1">
    <location>
        <position position="60"/>
    </location>
</feature>
<evidence type="ECO:0000313" key="2">
    <source>
        <dbReference type="Proteomes" id="UP001233999"/>
    </source>
</evidence>
<dbReference type="AlphaFoldDB" id="A0AAD8A8B3"/>
<keyword evidence="2" id="KW-1185">Reference proteome</keyword>
<gene>
    <name evidence="1" type="ORF">L9F63_014267</name>
</gene>
<feature type="non-terminal residue" evidence="1">
    <location>
        <position position="1"/>
    </location>
</feature>
<accession>A0AAD8A8B3</accession>
<comment type="caution">
    <text evidence="1">The sequence shown here is derived from an EMBL/GenBank/DDBJ whole genome shotgun (WGS) entry which is preliminary data.</text>
</comment>
<dbReference type="EMBL" id="JASPKZ010003055">
    <property type="protein sequence ID" value="KAJ9594309.1"/>
    <property type="molecule type" value="Genomic_DNA"/>
</dbReference>
<organism evidence="1 2">
    <name type="scientific">Diploptera punctata</name>
    <name type="common">Pacific beetle cockroach</name>
    <dbReference type="NCBI Taxonomy" id="6984"/>
    <lineage>
        <taxon>Eukaryota</taxon>
        <taxon>Metazoa</taxon>
        <taxon>Ecdysozoa</taxon>
        <taxon>Arthropoda</taxon>
        <taxon>Hexapoda</taxon>
        <taxon>Insecta</taxon>
        <taxon>Pterygota</taxon>
        <taxon>Neoptera</taxon>
        <taxon>Polyneoptera</taxon>
        <taxon>Dictyoptera</taxon>
        <taxon>Blattodea</taxon>
        <taxon>Blaberoidea</taxon>
        <taxon>Blaberidae</taxon>
        <taxon>Diplopterinae</taxon>
        <taxon>Diploptera</taxon>
    </lineage>
</organism>